<comment type="caution">
    <text evidence="1">The sequence shown here is derived from an EMBL/GenBank/DDBJ whole genome shotgun (WGS) entry which is preliminary data.</text>
</comment>
<evidence type="ECO:0000313" key="1">
    <source>
        <dbReference type="EMBL" id="KAJ9111331.1"/>
    </source>
</evidence>
<evidence type="ECO:0000313" key="2">
    <source>
        <dbReference type="Proteomes" id="UP001230649"/>
    </source>
</evidence>
<keyword evidence="2" id="KW-1185">Reference proteome</keyword>
<proteinExistence type="predicted"/>
<dbReference type="EMBL" id="JASBWS010000019">
    <property type="protein sequence ID" value="KAJ9111331.1"/>
    <property type="molecule type" value="Genomic_DNA"/>
</dbReference>
<organism evidence="1 2">
    <name type="scientific">Naganishia adeliensis</name>
    <dbReference type="NCBI Taxonomy" id="92952"/>
    <lineage>
        <taxon>Eukaryota</taxon>
        <taxon>Fungi</taxon>
        <taxon>Dikarya</taxon>
        <taxon>Basidiomycota</taxon>
        <taxon>Agaricomycotina</taxon>
        <taxon>Tremellomycetes</taxon>
        <taxon>Filobasidiales</taxon>
        <taxon>Filobasidiaceae</taxon>
        <taxon>Naganishia</taxon>
    </lineage>
</organism>
<gene>
    <name evidence="1" type="ORF">QFC20_002622</name>
</gene>
<name>A0ACC2WJQ7_9TREE</name>
<dbReference type="Proteomes" id="UP001230649">
    <property type="component" value="Unassembled WGS sequence"/>
</dbReference>
<accession>A0ACC2WJQ7</accession>
<reference evidence="1" key="1">
    <citation type="submission" date="2023-04" db="EMBL/GenBank/DDBJ databases">
        <title>Draft Genome sequencing of Naganishia species isolated from polar environments using Oxford Nanopore Technology.</title>
        <authorList>
            <person name="Leo P."/>
            <person name="Venkateswaran K."/>
        </authorList>
    </citation>
    <scope>NUCLEOTIDE SEQUENCE</scope>
    <source>
        <strain evidence="1">MNA-CCFEE 5262</strain>
    </source>
</reference>
<protein>
    <submittedName>
        <fullName evidence="1">Uncharacterized protein</fullName>
    </submittedName>
</protein>
<sequence length="849" mass="93105">MPGPTEPSPDGPGFLAPPTAPSSSAHGLGLGPTLVVLDDPSNKYLQAQQSFYATHPPSHTTVTSSIPNVAPPLPVSLPRLPCIPPLVVHQEQLYFDDGLGAPGRCPHDRKWGQIGHEHREERGGDLTDVEMDDFMVDLGDLVSKEYDAWIERVEAFHYTYTVSIPALIIGFILSGTTPTFLRRSIIYGGPHMDSLLAQQFRLLLREEHEKRMSDEQGSRRGVDIGNLLAGLVPGTMSSGSGGGAAVGDGRASSRLAAGFERDGTATPPFSGTNGSYYAQQAMDAPPPTPPPHLSTHRPPSSGAIQHPHQRHLWDPARTGYGNGICFYDLALLHGRNGDDHGPCMCDLTACRTCFHELLYFRGRRDVVPPPVAPTSAMMDGLAPPPPPPPGGMGMTSTMPPPPPTVHVPEVDTVESMTQGGAGPEPPQYREGSDGSEDGEYEIEVDGGYEGVPTPPHHHLGYQQQQQQHYTATSASATGYPQQYTSQPTSAPKRPSPLQIRHPEMSDILLVEEHLRTRLHYMASPDVILRRAPRPAEPTPAPKPQVKVIQGRKMKGGKMKGQQQKLTVAKTPTASSSTPTPPTPEKTLAERDRERVQQEVRTRLNGSQLPRTWTDESASSRNMAVILTFRHLVKLLHATASYLSPFDFDDYADDSAVLTEIHPLAVYRRLVEPYVRRRAAAYEEAKLNGLVNDDADEVPGGDINKVDVKAWKRCMEQWEKEVAVREKEGGNAILKTQPARAVAFYTQAICLDSENPVYYLNRAAAFNAIENYEDAEIDCSRALSLNRSHLKAFYRRAVARKGMGRLDEAEEDLLHLLNQAPNIAAATAELASIRKEIEEMKKREEVDDID</sequence>